<organism evidence="1 2">
    <name type="scientific">Caerostris darwini</name>
    <dbReference type="NCBI Taxonomy" id="1538125"/>
    <lineage>
        <taxon>Eukaryota</taxon>
        <taxon>Metazoa</taxon>
        <taxon>Ecdysozoa</taxon>
        <taxon>Arthropoda</taxon>
        <taxon>Chelicerata</taxon>
        <taxon>Arachnida</taxon>
        <taxon>Araneae</taxon>
        <taxon>Araneomorphae</taxon>
        <taxon>Entelegynae</taxon>
        <taxon>Araneoidea</taxon>
        <taxon>Araneidae</taxon>
        <taxon>Caerostris</taxon>
    </lineage>
</organism>
<reference evidence="1 2" key="1">
    <citation type="submission" date="2021-06" db="EMBL/GenBank/DDBJ databases">
        <title>Caerostris darwini draft genome.</title>
        <authorList>
            <person name="Kono N."/>
            <person name="Arakawa K."/>
        </authorList>
    </citation>
    <scope>NUCLEOTIDE SEQUENCE [LARGE SCALE GENOMIC DNA]</scope>
</reference>
<comment type="caution">
    <text evidence="1">The sequence shown here is derived from an EMBL/GenBank/DDBJ whole genome shotgun (WGS) entry which is preliminary data.</text>
</comment>
<accession>A0AAV4TV38</accession>
<dbReference type="Proteomes" id="UP001054837">
    <property type="component" value="Unassembled WGS sequence"/>
</dbReference>
<evidence type="ECO:0000313" key="2">
    <source>
        <dbReference type="Proteomes" id="UP001054837"/>
    </source>
</evidence>
<dbReference type="EMBL" id="BPLQ01010221">
    <property type="protein sequence ID" value="GIY49371.1"/>
    <property type="molecule type" value="Genomic_DNA"/>
</dbReference>
<protein>
    <submittedName>
        <fullName evidence="1">Uncharacterized protein</fullName>
    </submittedName>
</protein>
<dbReference type="AlphaFoldDB" id="A0AAV4TV38"/>
<evidence type="ECO:0000313" key="1">
    <source>
        <dbReference type="EMBL" id="GIY49371.1"/>
    </source>
</evidence>
<gene>
    <name evidence="1" type="ORF">CDAR_600581</name>
</gene>
<name>A0AAV4TV38_9ARAC</name>
<sequence length="143" mass="16192">MATGHLPSFTTVEFNYFFSSDKALYVEIRAVYTSNSVRWLKNGKNFPICYRSVDEIPFSLENCLPYGFREGGSAHMNDGGSHRREPKCSIIHAPILYRLLDSNTKTNTDEPIIRHSKSSKLVEVDRFLATMAVSSRIGGIKRN</sequence>
<proteinExistence type="predicted"/>
<keyword evidence="2" id="KW-1185">Reference proteome</keyword>